<evidence type="ECO:0000256" key="1">
    <source>
        <dbReference type="SAM" id="SignalP"/>
    </source>
</evidence>
<feature type="chain" id="PRO_5008684136" evidence="1">
    <location>
        <begin position="29"/>
        <end position="205"/>
    </location>
</feature>
<dbReference type="Proteomes" id="UP000199435">
    <property type="component" value="Unassembled WGS sequence"/>
</dbReference>
<protein>
    <submittedName>
        <fullName evidence="2">Predicted secreted Zn-dependent protease</fullName>
    </submittedName>
</protein>
<organism evidence="2 3">
    <name type="scientific">Rhizobium miluonense</name>
    <dbReference type="NCBI Taxonomy" id="411945"/>
    <lineage>
        <taxon>Bacteria</taxon>
        <taxon>Pseudomonadati</taxon>
        <taxon>Pseudomonadota</taxon>
        <taxon>Alphaproteobacteria</taxon>
        <taxon>Hyphomicrobiales</taxon>
        <taxon>Rhizobiaceae</taxon>
        <taxon>Rhizobium/Agrobacterium group</taxon>
        <taxon>Rhizobium</taxon>
    </lineage>
</organism>
<proteinExistence type="predicted"/>
<dbReference type="GO" id="GO:0008233">
    <property type="term" value="F:peptidase activity"/>
    <property type="evidence" value="ECO:0007669"/>
    <property type="project" value="UniProtKB-KW"/>
</dbReference>
<dbReference type="PIRSF" id="PIRSF010521">
    <property type="entry name" value="DUF922_bac"/>
    <property type="match status" value="1"/>
</dbReference>
<keyword evidence="3" id="KW-1185">Reference proteome</keyword>
<accession>A0A1C3VDI4</accession>
<dbReference type="GO" id="GO:0006508">
    <property type="term" value="P:proteolysis"/>
    <property type="evidence" value="ECO:0007669"/>
    <property type="project" value="UniProtKB-KW"/>
</dbReference>
<evidence type="ECO:0000313" key="2">
    <source>
        <dbReference type="EMBL" id="SCB25657.1"/>
    </source>
</evidence>
<keyword evidence="1" id="KW-0732">Signal</keyword>
<keyword evidence="2" id="KW-0378">Hydrolase</keyword>
<dbReference type="Pfam" id="PF06037">
    <property type="entry name" value="DUF922"/>
    <property type="match status" value="1"/>
</dbReference>
<name>A0A1C3VDI4_9HYPH</name>
<keyword evidence="2" id="KW-0645">Protease</keyword>
<evidence type="ECO:0000313" key="3">
    <source>
        <dbReference type="Proteomes" id="UP000199435"/>
    </source>
</evidence>
<gene>
    <name evidence="2" type="ORF">GA0061102_101191</name>
</gene>
<dbReference type="InterPro" id="IPR010321">
    <property type="entry name" value="DUF922"/>
</dbReference>
<dbReference type="EMBL" id="FMAH01000011">
    <property type="protein sequence ID" value="SCB25657.1"/>
    <property type="molecule type" value="Genomic_DNA"/>
</dbReference>
<feature type="signal peptide" evidence="1">
    <location>
        <begin position="1"/>
        <end position="28"/>
    </location>
</feature>
<reference evidence="3" key="1">
    <citation type="submission" date="2016-08" db="EMBL/GenBank/DDBJ databases">
        <authorList>
            <person name="Varghese N."/>
            <person name="Submissions Spin"/>
        </authorList>
    </citation>
    <scope>NUCLEOTIDE SEQUENCE [LARGE SCALE GENOMIC DNA]</scope>
    <source>
        <strain evidence="3">HAMBI 2971</strain>
    </source>
</reference>
<dbReference type="AlphaFoldDB" id="A0A1C3VDI4"/>
<sequence>MQGKFVKAAIRLLAVATCIACLPMTARADWQAVETTKTYTISGTTGAELYDSIGERGPLLGPKVRAIAHTDFKLTWTRKYEPQPDGACTITVNIPKLIITYTLPKPPAQLLASTRKSWQKFIAGVEAHERVHGGYIKDMVKEIEAMSVGFSVPDDPKCSKIRVELTKRLGEISNKERQRNSDFDKVEFSDGGNLQQLVLKLVREE</sequence>